<dbReference type="Gene3D" id="2.60.40.10">
    <property type="entry name" value="Immunoglobulins"/>
    <property type="match status" value="1"/>
</dbReference>
<evidence type="ECO:0000313" key="6">
    <source>
        <dbReference type="Proteomes" id="UP000577891"/>
    </source>
</evidence>
<gene>
    <name evidence="5" type="ORF">HLH35_17660</name>
</gene>
<dbReference type="PANTHER" id="PTHR12147">
    <property type="entry name" value="METALLOPEPTIDASE M28 FAMILY MEMBER"/>
    <property type="match status" value="1"/>
</dbReference>
<dbReference type="InterPro" id="IPR003961">
    <property type="entry name" value="FN3_dom"/>
</dbReference>
<accession>A0A7W4P1G1</accession>
<dbReference type="PANTHER" id="PTHR12147:SF26">
    <property type="entry name" value="PEPTIDASE M28 DOMAIN-CONTAINING PROTEIN"/>
    <property type="match status" value="1"/>
</dbReference>
<proteinExistence type="predicted"/>
<protein>
    <submittedName>
        <fullName evidence="5">M28 family peptidase</fullName>
    </submittedName>
</protein>
<keyword evidence="6" id="KW-1185">Reference proteome</keyword>
<keyword evidence="3" id="KW-0378">Hydrolase</keyword>
<dbReference type="InterPro" id="IPR045175">
    <property type="entry name" value="M28_fam"/>
</dbReference>
<evidence type="ECO:0000256" key="3">
    <source>
        <dbReference type="ARBA" id="ARBA00023049"/>
    </source>
</evidence>
<keyword evidence="3" id="KW-0482">Metalloprotease</keyword>
<dbReference type="GO" id="GO:0006508">
    <property type="term" value="P:proteolysis"/>
    <property type="evidence" value="ECO:0007669"/>
    <property type="project" value="InterPro"/>
</dbReference>
<reference evidence="5 6" key="1">
    <citation type="submission" date="2020-04" db="EMBL/GenBank/DDBJ databases">
        <title>Description of novel Gluconacetobacter.</title>
        <authorList>
            <person name="Sombolestani A."/>
        </authorList>
    </citation>
    <scope>NUCLEOTIDE SEQUENCE [LARGE SCALE GENOMIC DNA]</scope>
    <source>
        <strain evidence="5 6">LMG 27724</strain>
    </source>
</reference>
<evidence type="ECO:0000313" key="5">
    <source>
        <dbReference type="EMBL" id="MBB2173922.1"/>
    </source>
</evidence>
<dbReference type="PROSITE" id="PS51257">
    <property type="entry name" value="PROKAR_LIPOPROTEIN"/>
    <property type="match status" value="1"/>
</dbReference>
<keyword evidence="2" id="KW-0964">Secreted</keyword>
<keyword evidence="3" id="KW-0645">Protease</keyword>
<dbReference type="InterPro" id="IPR036116">
    <property type="entry name" value="FN3_sf"/>
</dbReference>
<dbReference type="Pfam" id="PF04389">
    <property type="entry name" value="Peptidase_M28"/>
    <property type="match status" value="1"/>
</dbReference>
<dbReference type="CDD" id="cd00063">
    <property type="entry name" value="FN3"/>
    <property type="match status" value="1"/>
</dbReference>
<dbReference type="EMBL" id="JABEQE010000022">
    <property type="protein sequence ID" value="MBB2173922.1"/>
    <property type="molecule type" value="Genomic_DNA"/>
</dbReference>
<dbReference type="Gene3D" id="3.40.630.10">
    <property type="entry name" value="Zn peptidases"/>
    <property type="match status" value="1"/>
</dbReference>
<evidence type="ECO:0000259" key="4">
    <source>
        <dbReference type="Pfam" id="PF04389"/>
    </source>
</evidence>
<name>A0A7W4P1G1_9PROT</name>
<comment type="subcellular location">
    <subcellularLocation>
        <location evidence="1">Secreted</location>
    </subcellularLocation>
</comment>
<dbReference type="InterPro" id="IPR013783">
    <property type="entry name" value="Ig-like_fold"/>
</dbReference>
<dbReference type="Proteomes" id="UP000577891">
    <property type="component" value="Unassembled WGS sequence"/>
</dbReference>
<organism evidence="5 6">
    <name type="scientific">Gluconacetobacter asukensis</name>
    <dbReference type="NCBI Taxonomy" id="1017181"/>
    <lineage>
        <taxon>Bacteria</taxon>
        <taxon>Pseudomonadati</taxon>
        <taxon>Pseudomonadota</taxon>
        <taxon>Alphaproteobacteria</taxon>
        <taxon>Acetobacterales</taxon>
        <taxon>Acetobacteraceae</taxon>
        <taxon>Gluconacetobacter</taxon>
    </lineage>
</organism>
<evidence type="ECO:0000256" key="2">
    <source>
        <dbReference type="ARBA" id="ARBA00022525"/>
    </source>
</evidence>
<dbReference type="AlphaFoldDB" id="A0A7W4P1G1"/>
<evidence type="ECO:0000256" key="1">
    <source>
        <dbReference type="ARBA" id="ARBA00004613"/>
    </source>
</evidence>
<dbReference type="SUPFAM" id="SSF49265">
    <property type="entry name" value="Fibronectin type III"/>
    <property type="match status" value="1"/>
</dbReference>
<dbReference type="InterPro" id="IPR007484">
    <property type="entry name" value="Peptidase_M28"/>
</dbReference>
<dbReference type="SUPFAM" id="SSF53187">
    <property type="entry name" value="Zn-dependent exopeptidases"/>
    <property type="match status" value="1"/>
</dbReference>
<sequence>MKCHIKRPDLRRRGVSLPLLAVSVIVGCGSGAILPPAAPGLAATPNAIPHPDQTMMRQTVTTLVGFGTRHTLSTTTDPQRGIGAARHWVADRFTADSAACGQCLTVETIGDRFTGPRAPTGVQVEDVLAIQKGTTDPDRVVIVQAHIDSRVNDVMDAATDAPGANDDASGVALVMEAARLLSKRHFPATIVYAVLSGEEQGLWGGELLARTAKARGWRVAGVLNNDIVGNTHGIGGEHVDNRVRVFSEGIQTAADATGIKAQRATGGEDDSPSRALAKAIVAQAADHPGIGLTVLAVRRPDRFMRGGDHIPFLAEGFPAIRFTEAVEDYDRQHQRVRVEDGHRYGDTIDFVDFPYLARVTSLNMAVLSDLASAPAAPSTATIAGALSDDTTVTWAPVPGAAGYRVSWRPADGMAWTNYRDVPATATSLVLKNVNIDDHFFGVSSVSTDGAQSLVTFAGMPPRPIPGHTH</sequence>
<dbReference type="RefSeq" id="WP_182980401.1">
    <property type="nucleotide sequence ID" value="NZ_BAABGB010000021.1"/>
</dbReference>
<dbReference type="GO" id="GO:0005576">
    <property type="term" value="C:extracellular region"/>
    <property type="evidence" value="ECO:0007669"/>
    <property type="project" value="UniProtKB-SubCell"/>
</dbReference>
<dbReference type="GO" id="GO:0008235">
    <property type="term" value="F:metalloexopeptidase activity"/>
    <property type="evidence" value="ECO:0007669"/>
    <property type="project" value="InterPro"/>
</dbReference>
<feature type="domain" description="Peptidase M28" evidence="4">
    <location>
        <begin position="127"/>
        <end position="362"/>
    </location>
</feature>
<comment type="caution">
    <text evidence="5">The sequence shown here is derived from an EMBL/GenBank/DDBJ whole genome shotgun (WGS) entry which is preliminary data.</text>
</comment>